<dbReference type="RefSeq" id="WP_187742462.1">
    <property type="nucleotide sequence ID" value="NZ_CP060825.1"/>
</dbReference>
<evidence type="ECO:0000313" key="2">
    <source>
        <dbReference type="Proteomes" id="UP000516230"/>
    </source>
</evidence>
<dbReference type="Proteomes" id="UP000516230">
    <property type="component" value="Chromosome"/>
</dbReference>
<evidence type="ECO:0000313" key="1">
    <source>
        <dbReference type="EMBL" id="QNP65381.1"/>
    </source>
</evidence>
<name>A0A7H0HXW5_9ACTN</name>
<keyword evidence="2" id="KW-1185">Reference proteome</keyword>
<accession>A0A7H0HXW5</accession>
<dbReference type="KEGG" id="sgj:IAG43_22275"/>
<sequence>MSAIDPGLYPDVFAKGGLADAIVSVARRRGADVGKPVGPATAAGADTGTAVTESARGTLRVSLAAESRTFFLGVHERRFVWAEGATEELDPLVDAIAAWRGGMAVDDFAARFPFMTPGRLARAREAGDVVRAQWDWLRTAEVHAGERDLLTAFHEDGRFDGLFPVLTHGVLRLGFGGGDPAARAITVAPEDGAYRVTDTGVPDPGEVAASAPDAVAAAARRLTGG</sequence>
<gene>
    <name evidence="1" type="ORF">IAG43_22275</name>
</gene>
<organism evidence="1 2">
    <name type="scientific">Streptomyces genisteinicus</name>
    <dbReference type="NCBI Taxonomy" id="2768068"/>
    <lineage>
        <taxon>Bacteria</taxon>
        <taxon>Bacillati</taxon>
        <taxon>Actinomycetota</taxon>
        <taxon>Actinomycetes</taxon>
        <taxon>Kitasatosporales</taxon>
        <taxon>Streptomycetaceae</taxon>
        <taxon>Streptomyces</taxon>
    </lineage>
</organism>
<dbReference type="InterPro" id="IPR045682">
    <property type="entry name" value="DUF6193"/>
</dbReference>
<protein>
    <submittedName>
        <fullName evidence="1">Uncharacterized protein</fullName>
    </submittedName>
</protein>
<dbReference type="Pfam" id="PF19692">
    <property type="entry name" value="DUF6193"/>
    <property type="match status" value="1"/>
</dbReference>
<reference evidence="1 2" key="1">
    <citation type="submission" date="2020-08" db="EMBL/GenBank/DDBJ databases">
        <title>A novel species.</title>
        <authorList>
            <person name="Gao J."/>
        </authorList>
    </citation>
    <scope>NUCLEOTIDE SEQUENCE [LARGE SCALE GENOMIC DNA]</scope>
    <source>
        <strain evidence="1 2">CRPJ-33</strain>
    </source>
</reference>
<proteinExistence type="predicted"/>
<dbReference type="EMBL" id="CP060825">
    <property type="protein sequence ID" value="QNP65381.1"/>
    <property type="molecule type" value="Genomic_DNA"/>
</dbReference>
<dbReference type="AlphaFoldDB" id="A0A7H0HXW5"/>